<reference evidence="2" key="3">
    <citation type="submission" date="2018-07" db="EMBL/GenBank/DDBJ databases">
        <title>WGS assembly of Glycine max.</title>
        <authorList>
            <person name="Schmutz J."/>
            <person name="Cannon S."/>
            <person name="Schlueter J."/>
            <person name="Ma J."/>
            <person name="Mitros T."/>
            <person name="Nelson W."/>
            <person name="Hyten D."/>
            <person name="Song Q."/>
            <person name="Thelen J."/>
            <person name="Cheng J."/>
            <person name="Xu D."/>
            <person name="Hellsten U."/>
            <person name="May G."/>
            <person name="Yu Y."/>
            <person name="Sakurai T."/>
            <person name="Umezawa T."/>
            <person name="Bhattacharyya M."/>
            <person name="Sandhu D."/>
            <person name="Valliyodan B."/>
            <person name="Lindquist E."/>
            <person name="Peto M."/>
            <person name="Grant D."/>
            <person name="Shu S."/>
            <person name="Goodstein D."/>
            <person name="Barry K."/>
            <person name="Futrell-Griggs M."/>
            <person name="Abernathy B."/>
            <person name="Du J."/>
            <person name="Tian Z."/>
            <person name="Zhu L."/>
            <person name="Gill N."/>
            <person name="Joshi T."/>
            <person name="Libault M."/>
            <person name="Sethuraman A."/>
            <person name="Zhang X."/>
            <person name="Shinozaki K."/>
            <person name="Nguyen H."/>
            <person name="Wing R."/>
            <person name="Cregan P."/>
            <person name="Specht J."/>
            <person name="Grimwood J."/>
            <person name="Rokhsar D."/>
            <person name="Stacey G."/>
            <person name="Shoemaker R."/>
            <person name="Jackson S."/>
        </authorList>
    </citation>
    <scope>NUCLEOTIDE SEQUENCE</scope>
    <source>
        <tissue evidence="2">Callus</tissue>
    </source>
</reference>
<evidence type="ECO:0000313" key="2">
    <source>
        <dbReference type="EMBL" id="KRH31666.1"/>
    </source>
</evidence>
<accession>K7LGQ1</accession>
<dbReference type="AlphaFoldDB" id="K7LGQ1"/>
<proteinExistence type="predicted"/>
<dbReference type="EMBL" id="CM000843">
    <property type="protein sequence ID" value="KRH31666.1"/>
    <property type="molecule type" value="Genomic_DNA"/>
</dbReference>
<dbReference type="KEGG" id="gmx:100807319"/>
<dbReference type="Gramene" id="KRH31666">
    <property type="protein sequence ID" value="KRH31666"/>
    <property type="gene ID" value="GLYMA_10G003600"/>
</dbReference>
<gene>
    <name evidence="3" type="primary">LOC100807319</name>
    <name evidence="2" type="ORF">GLYMA_10G003600</name>
</gene>
<keyword evidence="1" id="KW-0732">Signal</keyword>
<dbReference type="PaxDb" id="3847-GLYMA10G00620.2"/>
<evidence type="ECO:0000313" key="3">
    <source>
        <dbReference type="EnsemblPlants" id="KRH31666"/>
    </source>
</evidence>
<dbReference type="HOGENOM" id="CLU_079766_0_0_1"/>
<evidence type="ECO:0000256" key="1">
    <source>
        <dbReference type="SAM" id="SignalP"/>
    </source>
</evidence>
<dbReference type="PANTHER" id="PTHR33881">
    <property type="entry name" value="NEUROGENIC LOCUS NOTCH-LIKE PROTEIN"/>
    <property type="match status" value="1"/>
</dbReference>
<dbReference type="ExpressionAtlas" id="K7LGQ1">
    <property type="expression patterns" value="baseline and differential"/>
</dbReference>
<sequence length="237" mass="25982">MAFASVIAIVAFLLLQPLSTTSDFLSPLLSPIFDDVCKEVECGKGTCKPSKNSTFLFECECHQGWKQSLSNDDDESSLKFLPCIVPNCTLDYSCSKAPAPVQEKATKSNESIFYACHWVDCGGGSCNKTSMFSYNCECDAGYYNLLNVTAFPCFRECSLGMGCSELGISMTNSSTSTPPALNDNIKNEGSSILQGSSLWLIMLIMFVAKLHLQIGQVLNGFSSISFYCINLYWCSYK</sequence>
<dbReference type="eggNOG" id="ENOG502RY5E">
    <property type="taxonomic scope" value="Eukaryota"/>
</dbReference>
<feature type="chain" id="PRO_5014581153" description="EGF-like domain-containing protein" evidence="1">
    <location>
        <begin position="23"/>
        <end position="237"/>
    </location>
</feature>
<dbReference type="RefSeq" id="XP_014618352.1">
    <property type="nucleotide sequence ID" value="XM_014762866.3"/>
</dbReference>
<name>K7LGQ1_SOYBN</name>
<protein>
    <recommendedName>
        <fullName evidence="5">EGF-like domain-containing protein</fullName>
    </recommendedName>
</protein>
<dbReference type="EnsemblPlants" id="KRH31666">
    <property type="protein sequence ID" value="KRH31666"/>
    <property type="gene ID" value="GLYMA_10G003600"/>
</dbReference>
<dbReference type="OrthoDB" id="1914642at2759"/>
<reference evidence="3" key="2">
    <citation type="submission" date="2018-02" db="UniProtKB">
        <authorList>
            <consortium name="EnsemblPlants"/>
        </authorList>
    </citation>
    <scope>IDENTIFICATION</scope>
    <source>
        <strain evidence="3">Williams 82</strain>
    </source>
</reference>
<keyword evidence="4" id="KW-1185">Reference proteome</keyword>
<feature type="signal peptide" evidence="1">
    <location>
        <begin position="1"/>
        <end position="22"/>
    </location>
</feature>
<evidence type="ECO:0008006" key="5">
    <source>
        <dbReference type="Google" id="ProtNLM"/>
    </source>
</evidence>
<dbReference type="GeneID" id="100807319"/>
<organism evidence="2">
    <name type="scientific">Glycine max</name>
    <name type="common">Soybean</name>
    <name type="synonym">Glycine hispida</name>
    <dbReference type="NCBI Taxonomy" id="3847"/>
    <lineage>
        <taxon>Eukaryota</taxon>
        <taxon>Viridiplantae</taxon>
        <taxon>Streptophyta</taxon>
        <taxon>Embryophyta</taxon>
        <taxon>Tracheophyta</taxon>
        <taxon>Spermatophyta</taxon>
        <taxon>Magnoliopsida</taxon>
        <taxon>eudicotyledons</taxon>
        <taxon>Gunneridae</taxon>
        <taxon>Pentapetalae</taxon>
        <taxon>rosids</taxon>
        <taxon>fabids</taxon>
        <taxon>Fabales</taxon>
        <taxon>Fabaceae</taxon>
        <taxon>Papilionoideae</taxon>
        <taxon>50 kb inversion clade</taxon>
        <taxon>NPAAA clade</taxon>
        <taxon>indigoferoid/millettioid clade</taxon>
        <taxon>Phaseoleae</taxon>
        <taxon>Glycine</taxon>
        <taxon>Glycine subgen. Soja</taxon>
    </lineage>
</organism>
<evidence type="ECO:0000313" key="4">
    <source>
        <dbReference type="Proteomes" id="UP000008827"/>
    </source>
</evidence>
<reference evidence="2 3" key="1">
    <citation type="journal article" date="2010" name="Nature">
        <title>Genome sequence of the palaeopolyploid soybean.</title>
        <authorList>
            <person name="Schmutz J."/>
            <person name="Cannon S.B."/>
            <person name="Schlueter J."/>
            <person name="Ma J."/>
            <person name="Mitros T."/>
            <person name="Nelson W."/>
            <person name="Hyten D.L."/>
            <person name="Song Q."/>
            <person name="Thelen J.J."/>
            <person name="Cheng J."/>
            <person name="Xu D."/>
            <person name="Hellsten U."/>
            <person name="May G.D."/>
            <person name="Yu Y."/>
            <person name="Sakurai T."/>
            <person name="Umezawa T."/>
            <person name="Bhattacharyya M.K."/>
            <person name="Sandhu D."/>
            <person name="Valliyodan B."/>
            <person name="Lindquist E."/>
            <person name="Peto M."/>
            <person name="Grant D."/>
            <person name="Shu S."/>
            <person name="Goodstein D."/>
            <person name="Barry K."/>
            <person name="Futrell-Griggs M."/>
            <person name="Abernathy B."/>
            <person name="Du J."/>
            <person name="Tian Z."/>
            <person name="Zhu L."/>
            <person name="Gill N."/>
            <person name="Joshi T."/>
            <person name="Libault M."/>
            <person name="Sethuraman A."/>
            <person name="Zhang X.-C."/>
            <person name="Shinozaki K."/>
            <person name="Nguyen H.T."/>
            <person name="Wing R.A."/>
            <person name="Cregan P."/>
            <person name="Specht J."/>
            <person name="Grimwood J."/>
            <person name="Rokhsar D."/>
            <person name="Stacey G."/>
            <person name="Shoemaker R.C."/>
            <person name="Jackson S.A."/>
        </authorList>
    </citation>
    <scope>NUCLEOTIDE SEQUENCE [LARGE SCALE GENOMIC DNA]</scope>
    <source>
        <strain evidence="3">cv. Williams 82</strain>
        <tissue evidence="2">Callus</tissue>
    </source>
</reference>
<dbReference type="PANTHER" id="PTHR33881:SF7">
    <property type="entry name" value="NEUROGENIC LOCUS NOTCH-LIKE PROTEIN"/>
    <property type="match status" value="1"/>
</dbReference>
<dbReference type="Proteomes" id="UP000008827">
    <property type="component" value="Chromosome 10"/>
</dbReference>